<comment type="caution">
    <text evidence="2">The sequence shown here is derived from an EMBL/GenBank/DDBJ whole genome shotgun (WGS) entry which is preliminary data.</text>
</comment>
<dbReference type="InterPro" id="IPR003776">
    <property type="entry name" value="YcaO-like_dom"/>
</dbReference>
<dbReference type="Pfam" id="PF02624">
    <property type="entry name" value="YcaO"/>
    <property type="match status" value="1"/>
</dbReference>
<dbReference type="Gene3D" id="3.30.1330.230">
    <property type="match status" value="1"/>
</dbReference>
<dbReference type="Proteomes" id="UP000289455">
    <property type="component" value="Unassembled WGS sequence"/>
</dbReference>
<evidence type="ECO:0000313" key="3">
    <source>
        <dbReference type="Proteomes" id="UP000289455"/>
    </source>
</evidence>
<dbReference type="RefSeq" id="WP_129026926.1">
    <property type="nucleotide sequence ID" value="NZ_SDHY01000003.1"/>
</dbReference>
<dbReference type="Gene3D" id="3.30.160.660">
    <property type="match status" value="1"/>
</dbReference>
<organism evidence="2 3">
    <name type="scientific">Aquirufa rosea</name>
    <dbReference type="NCBI Taxonomy" id="2509241"/>
    <lineage>
        <taxon>Bacteria</taxon>
        <taxon>Pseudomonadati</taxon>
        <taxon>Bacteroidota</taxon>
        <taxon>Cytophagia</taxon>
        <taxon>Cytophagales</taxon>
        <taxon>Flectobacillaceae</taxon>
        <taxon>Aquirufa</taxon>
    </lineage>
</organism>
<dbReference type="OrthoDB" id="2379922at2"/>
<feature type="domain" description="YcaO" evidence="1">
    <location>
        <begin position="55"/>
        <end position="427"/>
    </location>
</feature>
<dbReference type="PROSITE" id="PS51664">
    <property type="entry name" value="YCAO"/>
    <property type="match status" value="1"/>
</dbReference>
<dbReference type="AlphaFoldDB" id="A0A4Q1C0C7"/>
<dbReference type="EMBL" id="SDHY01000003">
    <property type="protein sequence ID" value="RXK49829.1"/>
    <property type="molecule type" value="Genomic_DNA"/>
</dbReference>
<sequence length="427" mass="49041">MTQSKEAAAKSDLIHGNTYAIPTRRCLPEGLYQCYVEANHLDHLASNTSFIQGSGIGFSPIAAKNSAIGEWVERYAASHQNKADLLMASEVELKHKNIPHLPLELFIPFHKDQYKPNFPYRIISEDDKISWVKCKNILGDKLIWIPAFAVYLPHDTSFDENKQFTLQTSTGISAGRNMEEALVGGFLECAERHAFSEFWYRQNHWIHHIPRLNQEAVLQIFSHEKIQHLFGNKRVHIMLFDLSPLSPIETHLVILYFPYKGKLFQSMGCATRFSKDESIIKACLEAYQGVEYAIGLSQKPENWIQDKDDCRGIDSFDKHFAFYNKFPEWRKKSVVLQAAINKESFIPTINKRAKSIQSWQEISQLDLRYILAVPLSTEDVQSQGFEVVRVIVPEWNLLTGIHSQPFLKNLNVTSGETLFTQYPHPFP</sequence>
<keyword evidence="3" id="KW-1185">Reference proteome</keyword>
<evidence type="ECO:0000313" key="2">
    <source>
        <dbReference type="EMBL" id="RXK49829.1"/>
    </source>
</evidence>
<reference evidence="2 3" key="1">
    <citation type="submission" date="2019-01" db="EMBL/GenBank/DDBJ databases">
        <title>Cytophagaceae bacterium strain CAR-16.</title>
        <authorList>
            <person name="Chen W.-M."/>
        </authorList>
    </citation>
    <scope>NUCLEOTIDE SEQUENCE [LARGE SCALE GENOMIC DNA]</scope>
    <source>
        <strain evidence="2 3">CAR-16</strain>
    </source>
</reference>
<accession>A0A4Q1C0C7</accession>
<name>A0A4Q1C0C7_9BACT</name>
<dbReference type="PANTHER" id="PTHR37809">
    <property type="entry name" value="RIBOSOMAL PROTEIN S12 METHYLTHIOTRANSFERASE ACCESSORY FACTOR YCAO"/>
    <property type="match status" value="1"/>
</dbReference>
<proteinExistence type="predicted"/>
<dbReference type="PANTHER" id="PTHR37809:SF1">
    <property type="entry name" value="RIBOSOMAL PROTEIN S12 METHYLTHIOTRANSFERASE ACCESSORY FACTOR YCAO"/>
    <property type="match status" value="1"/>
</dbReference>
<gene>
    <name evidence="2" type="ORF">ESB04_06555</name>
</gene>
<dbReference type="Gene3D" id="3.30.40.250">
    <property type="match status" value="1"/>
</dbReference>
<protein>
    <recommendedName>
        <fullName evidence="1">YcaO domain-containing protein</fullName>
    </recommendedName>
</protein>
<evidence type="ECO:0000259" key="1">
    <source>
        <dbReference type="PROSITE" id="PS51664"/>
    </source>
</evidence>